<dbReference type="InterPro" id="IPR010282">
    <property type="entry name" value="Uncharacterised_HutD/Ves"/>
</dbReference>
<protein>
    <submittedName>
        <fullName evidence="1">HutD family protein</fullName>
    </submittedName>
</protein>
<dbReference type="Pfam" id="PF05962">
    <property type="entry name" value="HutD"/>
    <property type="match status" value="1"/>
</dbReference>
<dbReference type="CDD" id="cd20293">
    <property type="entry name" value="cupin_HutD_N"/>
    <property type="match status" value="1"/>
</dbReference>
<dbReference type="Gene3D" id="2.60.120.10">
    <property type="entry name" value="Jelly Rolls"/>
    <property type="match status" value="1"/>
</dbReference>
<dbReference type="EMBL" id="JANFAV010000001">
    <property type="protein sequence ID" value="MCW6533198.1"/>
    <property type="molecule type" value="Genomic_DNA"/>
</dbReference>
<comment type="caution">
    <text evidence="1">The sequence shown here is derived from an EMBL/GenBank/DDBJ whole genome shotgun (WGS) entry which is preliminary data.</text>
</comment>
<name>A0AA41Z5D5_9SPHN</name>
<accession>A0AA41Z5D5</accession>
<dbReference type="AlphaFoldDB" id="A0AA41Z5D5"/>
<gene>
    <name evidence="1" type="ORF">NEE01_00220</name>
</gene>
<sequence length="200" mass="20481">MIEAQFLPAAQRAATPWKNGGGSTAEVIAFPPGADFTSFLWRLSIAEVATAGPFSHFAEIDRTLAVISGELALAIDGAAPVTLDARSAPLAFAGEAPVVGTPLGGAAMDLNAMVRRGHFAAEMRALSGGETLESAGDTLVVVSLVPLTLSHGGATRQLERLDAFACATGAIRIDAPGAARCGLAVRFIRQKEEPGARTSG</sequence>
<dbReference type="SUPFAM" id="SSF51182">
    <property type="entry name" value="RmlC-like cupins"/>
    <property type="match status" value="1"/>
</dbReference>
<proteinExistence type="predicted"/>
<dbReference type="PANTHER" id="PTHR37943">
    <property type="entry name" value="PROTEIN VES"/>
    <property type="match status" value="1"/>
</dbReference>
<dbReference type="Proteomes" id="UP001165565">
    <property type="component" value="Unassembled WGS sequence"/>
</dbReference>
<evidence type="ECO:0000313" key="2">
    <source>
        <dbReference type="Proteomes" id="UP001165565"/>
    </source>
</evidence>
<dbReference type="PANTHER" id="PTHR37943:SF1">
    <property type="entry name" value="PROTEIN VES"/>
    <property type="match status" value="1"/>
</dbReference>
<dbReference type="InterPro" id="IPR011051">
    <property type="entry name" value="RmlC_Cupin_sf"/>
</dbReference>
<dbReference type="InterPro" id="IPR014710">
    <property type="entry name" value="RmlC-like_jellyroll"/>
</dbReference>
<organism evidence="1 2">
    <name type="scientific">Sphingomonas lycopersici</name>
    <dbReference type="NCBI Taxonomy" id="2951807"/>
    <lineage>
        <taxon>Bacteria</taxon>
        <taxon>Pseudomonadati</taxon>
        <taxon>Pseudomonadota</taxon>
        <taxon>Alphaproteobacteria</taxon>
        <taxon>Sphingomonadales</taxon>
        <taxon>Sphingomonadaceae</taxon>
        <taxon>Sphingomonas</taxon>
    </lineage>
</organism>
<reference evidence="1" key="1">
    <citation type="submission" date="2022-06" db="EMBL/GenBank/DDBJ databases">
        <title>Sphingomonas sp. nov. isolated from rhizosphere soil of tomato.</title>
        <authorList>
            <person name="Dong H."/>
            <person name="Gao R."/>
        </authorList>
    </citation>
    <scope>NUCLEOTIDE SEQUENCE</scope>
    <source>
        <strain evidence="1">MMSM24</strain>
    </source>
</reference>
<evidence type="ECO:0000313" key="1">
    <source>
        <dbReference type="EMBL" id="MCW6533198.1"/>
    </source>
</evidence>
<dbReference type="RefSeq" id="WP_265267247.1">
    <property type="nucleotide sequence ID" value="NZ_JANFAV010000001.1"/>
</dbReference>
<keyword evidence="2" id="KW-1185">Reference proteome</keyword>